<sequence length="328" mass="37594">EFLILLAELQKICPRNLENIKFIDGKAEITRNFTNLSQKNLRNKKFQSFNESVDIPTDSNASITIKYEIKQHTPAGQKLQMQPPTPLMFSEMSIEDPDKIWESVNSKLHSVFGYGEKLESQNEDDKRYCLLLLSVLQNWAFADKYPVDLWLKKAANTFGKELKQLRNFNEVQKPSIADALLSSDVEVSHSTNQLVISENNNSIEFGDDINSITMGINQWKKKDAFLNKIEKSLILGKLNHFFNLTKAYAALQKLVIQDPPRGNKSKTIKYKIANSILLGEKSTSKNFFKKMSLIVLQQFYKRIRRNENARFIVDNADGSDDSDDSDDN</sequence>
<evidence type="ECO:0000313" key="2">
    <source>
        <dbReference type="Proteomes" id="UP000789396"/>
    </source>
</evidence>
<name>A0A9N9IPJ6_9GLOM</name>
<dbReference type="AlphaFoldDB" id="A0A9N9IPJ6"/>
<dbReference type="EMBL" id="CAJVPZ010034105">
    <property type="protein sequence ID" value="CAG8746007.1"/>
    <property type="molecule type" value="Genomic_DNA"/>
</dbReference>
<dbReference type="Proteomes" id="UP000789396">
    <property type="component" value="Unassembled WGS sequence"/>
</dbReference>
<proteinExistence type="predicted"/>
<gene>
    <name evidence="1" type="ORF">RFULGI_LOCUS13234</name>
</gene>
<comment type="caution">
    <text evidence="1">The sequence shown here is derived from an EMBL/GenBank/DDBJ whole genome shotgun (WGS) entry which is preliminary data.</text>
</comment>
<protein>
    <submittedName>
        <fullName evidence="1">14916_t:CDS:1</fullName>
    </submittedName>
</protein>
<feature type="non-terminal residue" evidence="1">
    <location>
        <position position="328"/>
    </location>
</feature>
<feature type="non-terminal residue" evidence="1">
    <location>
        <position position="1"/>
    </location>
</feature>
<dbReference type="OrthoDB" id="2487623at2759"/>
<organism evidence="1 2">
    <name type="scientific">Racocetra fulgida</name>
    <dbReference type="NCBI Taxonomy" id="60492"/>
    <lineage>
        <taxon>Eukaryota</taxon>
        <taxon>Fungi</taxon>
        <taxon>Fungi incertae sedis</taxon>
        <taxon>Mucoromycota</taxon>
        <taxon>Glomeromycotina</taxon>
        <taxon>Glomeromycetes</taxon>
        <taxon>Diversisporales</taxon>
        <taxon>Gigasporaceae</taxon>
        <taxon>Racocetra</taxon>
    </lineage>
</organism>
<reference evidence="1" key="1">
    <citation type="submission" date="2021-06" db="EMBL/GenBank/DDBJ databases">
        <authorList>
            <person name="Kallberg Y."/>
            <person name="Tangrot J."/>
            <person name="Rosling A."/>
        </authorList>
    </citation>
    <scope>NUCLEOTIDE SEQUENCE</scope>
    <source>
        <strain evidence="1">IN212</strain>
    </source>
</reference>
<accession>A0A9N9IPJ6</accession>
<evidence type="ECO:0000313" key="1">
    <source>
        <dbReference type="EMBL" id="CAG8746007.1"/>
    </source>
</evidence>
<keyword evidence="2" id="KW-1185">Reference proteome</keyword>